<proteinExistence type="predicted"/>
<name>A0A1P8MTU8_9RHOB</name>
<dbReference type="KEGG" id="tom:BWR18_06500"/>
<gene>
    <name evidence="1" type="ORF">BWR18_06500</name>
</gene>
<sequence length="495" mass="55267">MTERPGDGDASYHEVRPNAGALIESLRDIGYTMSSALADIVDNSLTAGATELSIRVHSNPDDAAIGIVDNGAGMTREELVEAMRPGSRSPTEARSADDLGRFGLGLKTASFSQCRRLTVVTRRQRVTAVAVWDLDVVVKRDAWVVETRESADGIRFAELLKHNGTLILWDKLDRVGLELGSQNFLRIMNEASRHLELVFHRFMKSEQGRTAVSFDVNGRKLAPVDPFAEWHDATIRQAEDRRVVAGGAVTIQAFILPHRNKVSSETEWKKMGLADGHMRSQGFYLYRNRRLIRHATWFRMAPQHRLTQLARVRIDIGNDSDAAWKIDVLKASASPPPGLRDYLRRLIEGLGGKSKRVYRKRGAKLTDENPLPLWQRTKIDNRISYTLNGDHPSVAAFADTLTEAQENAFGEVMRLFAAGLPIEALYHDMAEHFSDIKQDSLDETELRSSGRQLINQLREMGHEDKDIAAMMKVVPPFAGNQRVIGELLGQGGSEP</sequence>
<dbReference type="AlphaFoldDB" id="A0A1P8MTU8"/>
<dbReference type="Pfam" id="PF13589">
    <property type="entry name" value="HATPase_c_3"/>
    <property type="match status" value="1"/>
</dbReference>
<dbReference type="EMBL" id="CP019312">
    <property type="protein sequence ID" value="APX11369.1"/>
    <property type="molecule type" value="Genomic_DNA"/>
</dbReference>
<dbReference type="RefSeq" id="WP_076627231.1">
    <property type="nucleotide sequence ID" value="NZ_CP019312.1"/>
</dbReference>
<dbReference type="Gene3D" id="3.30.565.10">
    <property type="entry name" value="Histidine kinase-like ATPase, C-terminal domain"/>
    <property type="match status" value="1"/>
</dbReference>
<protein>
    <recommendedName>
        <fullName evidence="3">ATP-binding protein</fullName>
    </recommendedName>
</protein>
<reference evidence="1 2" key="1">
    <citation type="submission" date="2017-01" db="EMBL/GenBank/DDBJ databases">
        <title>Complete genome of Tateyamaria omphalii DOK1-4 isolated from seawater in Dokdo.</title>
        <authorList>
            <person name="Kim J.H."/>
            <person name="Chi W.-J."/>
        </authorList>
    </citation>
    <scope>NUCLEOTIDE SEQUENCE [LARGE SCALE GENOMIC DNA]</scope>
    <source>
        <strain evidence="1 2">DOK1-4</strain>
    </source>
</reference>
<evidence type="ECO:0000313" key="1">
    <source>
        <dbReference type="EMBL" id="APX11369.1"/>
    </source>
</evidence>
<organism evidence="1 2">
    <name type="scientific">Tateyamaria omphalii</name>
    <dbReference type="NCBI Taxonomy" id="299262"/>
    <lineage>
        <taxon>Bacteria</taxon>
        <taxon>Pseudomonadati</taxon>
        <taxon>Pseudomonadota</taxon>
        <taxon>Alphaproteobacteria</taxon>
        <taxon>Rhodobacterales</taxon>
        <taxon>Roseobacteraceae</taxon>
        <taxon>Tateyamaria</taxon>
    </lineage>
</organism>
<dbReference type="STRING" id="299262.BWR18_06500"/>
<keyword evidence="2" id="KW-1185">Reference proteome</keyword>
<evidence type="ECO:0008006" key="3">
    <source>
        <dbReference type="Google" id="ProtNLM"/>
    </source>
</evidence>
<dbReference type="InterPro" id="IPR036890">
    <property type="entry name" value="HATPase_C_sf"/>
</dbReference>
<evidence type="ECO:0000313" key="2">
    <source>
        <dbReference type="Proteomes" id="UP000186336"/>
    </source>
</evidence>
<dbReference type="SUPFAM" id="SSF55874">
    <property type="entry name" value="ATPase domain of HSP90 chaperone/DNA topoisomerase II/histidine kinase"/>
    <property type="match status" value="1"/>
</dbReference>
<accession>A0A1P8MTU8</accession>
<dbReference type="OrthoDB" id="9813438at2"/>
<dbReference type="Proteomes" id="UP000186336">
    <property type="component" value="Chromosome"/>
</dbReference>